<evidence type="ECO:0000313" key="2">
    <source>
        <dbReference type="Proteomes" id="UP000002549"/>
    </source>
</evidence>
<dbReference type="Gene3D" id="3.30.1580.10">
    <property type="entry name" value="Head-to-tail joining protein W"/>
    <property type="match status" value="1"/>
</dbReference>
<dbReference type="Proteomes" id="UP000002549">
    <property type="component" value="Segment"/>
</dbReference>
<dbReference type="Pfam" id="PF02831">
    <property type="entry name" value="gpW"/>
    <property type="match status" value="1"/>
</dbReference>
<dbReference type="GeneID" id="2559595"/>
<accession>Q6UYH8</accession>
<dbReference type="SUPFAM" id="SSF64210">
    <property type="entry name" value="Head-to-tail joining protein W, gpW"/>
    <property type="match status" value="1"/>
</dbReference>
<proteinExistence type="predicted"/>
<evidence type="ECO:0000313" key="1">
    <source>
        <dbReference type="EMBL" id="AAQ63363.1"/>
    </source>
</evidence>
<dbReference type="OrthoDB" id="19003at10239"/>
<name>Q6UYH8_9CAUD</name>
<dbReference type="EMBL" id="AY357582">
    <property type="protein sequence ID" value="AAQ63363.1"/>
    <property type="molecule type" value="Genomic_DNA"/>
</dbReference>
<protein>
    <submittedName>
        <fullName evidence="1">Head-tail joining protein Lambda W</fullName>
    </submittedName>
</protein>
<organism evidence="1 2">
    <name type="scientific">Burkholderia phage BcepNazgul</name>
    <dbReference type="NCBI Taxonomy" id="242861"/>
    <lineage>
        <taxon>Viruses</taxon>
        <taxon>Duplodnaviria</taxon>
        <taxon>Heunggongvirae</taxon>
        <taxon>Uroviricota</taxon>
        <taxon>Caudoviricetes</taxon>
        <taxon>Casjensviridae</taxon>
        <taxon>Nazgulvirus</taxon>
        <taxon>Nazgulvirus bcepnazgul</taxon>
        <taxon>Burkholderia virus BcepNazgul</taxon>
    </lineage>
</organism>
<dbReference type="GO" id="GO:0019058">
    <property type="term" value="P:viral life cycle"/>
    <property type="evidence" value="ECO:0007669"/>
    <property type="project" value="InterPro"/>
</dbReference>
<dbReference type="RefSeq" id="NP_918996.1">
    <property type="nucleotide sequence ID" value="NC_005091.2"/>
</dbReference>
<gene>
    <name evidence="1" type="ORF">Nazgul63</name>
</gene>
<dbReference type="KEGG" id="vg:2559595"/>
<dbReference type="InterPro" id="IPR036626">
    <property type="entry name" value="GpW_sf"/>
</dbReference>
<reference evidence="1" key="1">
    <citation type="submission" date="2006-02" db="EMBL/GenBank/DDBJ databases">
        <title>Complete nucleotide sequence of BcepNazgul, a novel soil phage of Burkholderia cepacia genomovar VII.</title>
        <authorList>
            <person name="Summer E.J."/>
            <person name="Peek M.L."/>
            <person name="Haliburton J.R."/>
            <person name="Hall E."/>
            <person name="Heusinkveld K."/>
            <person name="Simser J."/>
            <person name="No E.G."/>
            <person name="Gonzalez C.F."/>
            <person name="Young R.F."/>
        </authorList>
    </citation>
    <scope>NUCLEOTIDE SEQUENCE [LARGE SCALE GENOMIC DNA]</scope>
</reference>
<dbReference type="InterPro" id="IPR004174">
    <property type="entry name" value="GpW"/>
</dbReference>
<sequence length="76" mass="8345">MMQPAGSTSRRRRDAYHKLLTGRSARVIVDQNGERVEFTAANQQALVTYIRQLEAQCGDCGPCGGGRSNGPLQFTF</sequence>
<keyword evidence="2" id="KW-1185">Reference proteome</keyword>